<evidence type="ECO:0000313" key="3">
    <source>
        <dbReference type="Proteomes" id="UP000321197"/>
    </source>
</evidence>
<sequence>MKRIILWFFGGLALVLLAMQMVPYGRDHHNPPVVAEPPWNSPQTRELFVRACADCHSNQTRWPWYSHIAPVSWLVQHDVEEGRSKLNLSLWGSAKQELDDIPEVIREGSMPPRIYLPTHPQARLSASEKEALIQGLVLSLGINEEGEGKEHD</sequence>
<dbReference type="SUPFAM" id="SSF46626">
    <property type="entry name" value="Cytochrome c"/>
    <property type="match status" value="1"/>
</dbReference>
<dbReference type="GO" id="GO:0020037">
    <property type="term" value="F:heme binding"/>
    <property type="evidence" value="ECO:0007669"/>
    <property type="project" value="InterPro"/>
</dbReference>
<dbReference type="SMART" id="SM01235">
    <property type="entry name" value="Haem_bd"/>
    <property type="match status" value="1"/>
</dbReference>
<proteinExistence type="predicted"/>
<gene>
    <name evidence="2" type="ORF">MHY01S_21490</name>
</gene>
<evidence type="ECO:0000259" key="1">
    <source>
        <dbReference type="SMART" id="SM01235"/>
    </source>
</evidence>
<reference evidence="2 3" key="1">
    <citation type="submission" date="2019-07" db="EMBL/GenBank/DDBJ databases">
        <title>Whole genome shotgun sequence of Meiothermus hypogaeus NBRC 106114.</title>
        <authorList>
            <person name="Hosoyama A."/>
            <person name="Uohara A."/>
            <person name="Ohji S."/>
            <person name="Ichikawa N."/>
        </authorList>
    </citation>
    <scope>NUCLEOTIDE SEQUENCE [LARGE SCALE GENOMIC DNA]</scope>
    <source>
        <strain evidence="2 3">NBRC 106114</strain>
    </source>
</reference>
<dbReference type="Proteomes" id="UP000321197">
    <property type="component" value="Unassembled WGS sequence"/>
</dbReference>
<accession>A0A511R2Z3</accession>
<comment type="caution">
    <text evidence="2">The sequence shown here is derived from an EMBL/GenBank/DDBJ whole genome shotgun (WGS) entry which is preliminary data.</text>
</comment>
<organism evidence="2 3">
    <name type="scientific">Meiothermus hypogaeus NBRC 106114</name>
    <dbReference type="NCBI Taxonomy" id="1227553"/>
    <lineage>
        <taxon>Bacteria</taxon>
        <taxon>Thermotogati</taxon>
        <taxon>Deinococcota</taxon>
        <taxon>Deinococci</taxon>
        <taxon>Thermales</taxon>
        <taxon>Thermaceae</taxon>
        <taxon>Meiothermus</taxon>
    </lineage>
</organism>
<dbReference type="EMBL" id="BJXL01000070">
    <property type="protein sequence ID" value="GEM83983.1"/>
    <property type="molecule type" value="Genomic_DNA"/>
</dbReference>
<protein>
    <submittedName>
        <fullName evidence="2">Cytochrome c</fullName>
    </submittedName>
</protein>
<dbReference type="InterPro" id="IPR025992">
    <property type="entry name" value="Haem-bd"/>
</dbReference>
<dbReference type="AlphaFoldDB" id="A0A511R2Z3"/>
<dbReference type="Pfam" id="PF14376">
    <property type="entry name" value="Haem_bd"/>
    <property type="match status" value="1"/>
</dbReference>
<dbReference type="GO" id="GO:0009055">
    <property type="term" value="F:electron transfer activity"/>
    <property type="evidence" value="ECO:0007669"/>
    <property type="project" value="InterPro"/>
</dbReference>
<dbReference type="RefSeq" id="WP_240637176.1">
    <property type="nucleotide sequence ID" value="NZ_BJXL01000070.1"/>
</dbReference>
<name>A0A511R2Z3_9DEIN</name>
<dbReference type="InterPro" id="IPR036909">
    <property type="entry name" value="Cyt_c-like_dom_sf"/>
</dbReference>
<feature type="domain" description="Haem-binding" evidence="1">
    <location>
        <begin position="13"/>
        <end position="139"/>
    </location>
</feature>
<evidence type="ECO:0000313" key="2">
    <source>
        <dbReference type="EMBL" id="GEM83983.1"/>
    </source>
</evidence>